<evidence type="ECO:0000313" key="3">
    <source>
        <dbReference type="EMBL" id="RHZ61369.1"/>
    </source>
</evidence>
<dbReference type="Pfam" id="PF07282">
    <property type="entry name" value="Cas12f1-like_TNB"/>
    <property type="match status" value="2"/>
</dbReference>
<comment type="caution">
    <text evidence="3">The sequence shown here is derived from an EMBL/GenBank/DDBJ whole genome shotgun (WGS) entry which is preliminary data.</text>
</comment>
<dbReference type="GO" id="GO:0003677">
    <property type="term" value="F:DNA binding"/>
    <property type="evidence" value="ECO:0007669"/>
    <property type="project" value="UniProtKB-KW"/>
</dbReference>
<dbReference type="PANTHER" id="PTHR36172">
    <property type="match status" value="1"/>
</dbReference>
<protein>
    <recommendedName>
        <fullName evidence="2">Cas12f1-like TNB domain-containing protein</fullName>
    </recommendedName>
</protein>
<keyword evidence="4" id="KW-1185">Reference proteome</keyword>
<dbReference type="EMBL" id="PQFF01000318">
    <property type="protein sequence ID" value="RHZ61369.1"/>
    <property type="molecule type" value="Genomic_DNA"/>
</dbReference>
<proteinExistence type="predicted"/>
<gene>
    <name evidence="3" type="ORF">Glove_348g26</name>
</gene>
<dbReference type="OrthoDB" id="2413960at2759"/>
<dbReference type="InterPro" id="IPR010095">
    <property type="entry name" value="Cas12f1-like_TNB"/>
</dbReference>
<dbReference type="Proteomes" id="UP000266861">
    <property type="component" value="Unassembled WGS sequence"/>
</dbReference>
<organism evidence="3 4">
    <name type="scientific">Diversispora epigaea</name>
    <dbReference type="NCBI Taxonomy" id="1348612"/>
    <lineage>
        <taxon>Eukaryota</taxon>
        <taxon>Fungi</taxon>
        <taxon>Fungi incertae sedis</taxon>
        <taxon>Mucoromycota</taxon>
        <taxon>Glomeromycotina</taxon>
        <taxon>Glomeromycetes</taxon>
        <taxon>Diversisporales</taxon>
        <taxon>Diversisporaceae</taxon>
        <taxon>Diversispora</taxon>
    </lineage>
</organism>
<feature type="domain" description="Cas12f1-like TNB" evidence="2">
    <location>
        <begin position="274"/>
        <end position="338"/>
    </location>
</feature>
<sequence>MRTKFKRRMTSQLKHCNDGLTPEELLLSRHLVKNNSIQLLTYEKSLEITNRHKLCKRPRSVIPDINVSAESNKTGELVKDLLSIVMIFVTRYNGTHFTTNCRKKRKVFKTQKEQKLQNSIEKKSIKQTKKALQAQYLNVANFNNTKLQWILETPYDIHDKIKSAENLSAKLHYNTRLVINQLEEFYLYPDVRTFITGYDSSEQAVKWGKNDISRIYQLSYIYNKIQSIHNSIYGKVHKQKHYKFRKFKIQGMVKRGKWQIHSKIAWMMLIWFYFQFYQYLLHKVYEYPWYQIIIYIEEYTSKTCGYCDHIHQKLDKSKVFHCPSYTAELDWDINDAYNYTFYEYPWYQIIIYIEEYTSKTCGYCDHIHQKLDKSKVFHCPSYTAELDWDINDAYNYTCCPNPK</sequence>
<accession>A0A397HEV9</accession>
<dbReference type="PANTHER" id="PTHR36172:SF1">
    <property type="entry name" value="RESOLVASE-RELATED"/>
    <property type="match status" value="1"/>
</dbReference>
<name>A0A397HEV9_9GLOM</name>
<reference evidence="3 4" key="1">
    <citation type="submission" date="2018-08" db="EMBL/GenBank/DDBJ databases">
        <title>Genome and evolution of the arbuscular mycorrhizal fungus Diversispora epigaea (formerly Glomus versiforme) and its bacterial endosymbionts.</title>
        <authorList>
            <person name="Sun X."/>
            <person name="Fei Z."/>
            <person name="Harrison M."/>
        </authorList>
    </citation>
    <scope>NUCLEOTIDE SEQUENCE [LARGE SCALE GENOMIC DNA]</scope>
    <source>
        <strain evidence="3 4">IT104</strain>
    </source>
</reference>
<feature type="domain" description="Cas12f1-like TNB" evidence="2">
    <location>
        <begin position="354"/>
        <end position="395"/>
    </location>
</feature>
<evidence type="ECO:0000313" key="4">
    <source>
        <dbReference type="Proteomes" id="UP000266861"/>
    </source>
</evidence>
<dbReference type="InterPro" id="IPR051491">
    <property type="entry name" value="Recombinase/Transposase-rel"/>
</dbReference>
<keyword evidence="1" id="KW-0238">DNA-binding</keyword>
<dbReference type="AlphaFoldDB" id="A0A397HEV9"/>
<evidence type="ECO:0000259" key="2">
    <source>
        <dbReference type="Pfam" id="PF07282"/>
    </source>
</evidence>
<evidence type="ECO:0000256" key="1">
    <source>
        <dbReference type="ARBA" id="ARBA00023125"/>
    </source>
</evidence>